<proteinExistence type="predicted"/>
<dbReference type="GO" id="GO:0008270">
    <property type="term" value="F:zinc ion binding"/>
    <property type="evidence" value="ECO:0007669"/>
    <property type="project" value="UniProtKB-KW"/>
</dbReference>
<evidence type="ECO:0000313" key="6">
    <source>
        <dbReference type="EMBL" id="KAK9673108.1"/>
    </source>
</evidence>
<evidence type="ECO:0000313" key="7">
    <source>
        <dbReference type="Proteomes" id="UP001443914"/>
    </source>
</evidence>
<comment type="caution">
    <text evidence="6">The sequence shown here is derived from an EMBL/GenBank/DDBJ whole genome shotgun (WGS) entry which is preliminary data.</text>
</comment>
<dbReference type="Proteomes" id="UP001443914">
    <property type="component" value="Unassembled WGS sequence"/>
</dbReference>
<evidence type="ECO:0000256" key="3">
    <source>
        <dbReference type="ARBA" id="ARBA00022833"/>
    </source>
</evidence>
<dbReference type="SMART" id="SM00575">
    <property type="entry name" value="ZnF_PMZ"/>
    <property type="match status" value="1"/>
</dbReference>
<gene>
    <name evidence="6" type="ORF">RND81_12G146800</name>
</gene>
<name>A0AAW1HAM5_SAPOF</name>
<dbReference type="InterPro" id="IPR006564">
    <property type="entry name" value="Znf_PMZ"/>
</dbReference>
<protein>
    <recommendedName>
        <fullName evidence="5">SWIM-type domain-containing protein</fullName>
    </recommendedName>
</protein>
<dbReference type="Pfam" id="PF04434">
    <property type="entry name" value="SWIM"/>
    <property type="match status" value="1"/>
</dbReference>
<dbReference type="AlphaFoldDB" id="A0AAW1HAM5"/>
<accession>A0AAW1HAM5</accession>
<keyword evidence="7" id="KW-1185">Reference proteome</keyword>
<dbReference type="PROSITE" id="PS50966">
    <property type="entry name" value="ZF_SWIM"/>
    <property type="match status" value="1"/>
</dbReference>
<evidence type="ECO:0000256" key="2">
    <source>
        <dbReference type="ARBA" id="ARBA00022771"/>
    </source>
</evidence>
<evidence type="ECO:0000256" key="1">
    <source>
        <dbReference type="ARBA" id="ARBA00022723"/>
    </source>
</evidence>
<evidence type="ECO:0000259" key="5">
    <source>
        <dbReference type="PROSITE" id="PS50966"/>
    </source>
</evidence>
<keyword evidence="3" id="KW-0862">Zinc</keyword>
<dbReference type="EMBL" id="JBDFQZ010000012">
    <property type="protein sequence ID" value="KAK9673108.1"/>
    <property type="molecule type" value="Genomic_DNA"/>
</dbReference>
<evidence type="ECO:0000256" key="4">
    <source>
        <dbReference type="PROSITE-ProRule" id="PRU00325"/>
    </source>
</evidence>
<reference evidence="6" key="1">
    <citation type="submission" date="2024-03" db="EMBL/GenBank/DDBJ databases">
        <title>WGS assembly of Saponaria officinalis var. Norfolk2.</title>
        <authorList>
            <person name="Jenkins J."/>
            <person name="Shu S."/>
            <person name="Grimwood J."/>
            <person name="Barry K."/>
            <person name="Goodstein D."/>
            <person name="Schmutz J."/>
            <person name="Leebens-Mack J."/>
            <person name="Osbourn A."/>
        </authorList>
    </citation>
    <scope>NUCLEOTIDE SEQUENCE [LARGE SCALE GENOMIC DNA]</scope>
    <source>
        <strain evidence="6">JIC</strain>
    </source>
</reference>
<keyword evidence="1" id="KW-0479">Metal-binding</keyword>
<keyword evidence="2 4" id="KW-0863">Zinc-finger</keyword>
<feature type="domain" description="SWIM-type" evidence="5">
    <location>
        <begin position="1"/>
        <end position="26"/>
    </location>
</feature>
<sequence>MRCSCRLYERNGIPCRHILWLCTCHGIDEIPSSLLARRWLKGQVCDIGQSVQQIELSSVQIQDGRQIEMTKLWSDIHQTVAFVERAQLTNVVELCNSVKKFREEYKSCAETITKEQEFENLLGCKVLSEISVMPLKQAKNKGSGKRMLSSKNVVVTIASKSKRLCKNCKQLAHHDKRNCPFPFQED</sequence>
<dbReference type="InterPro" id="IPR007527">
    <property type="entry name" value="Znf_SWIM"/>
</dbReference>
<organism evidence="6 7">
    <name type="scientific">Saponaria officinalis</name>
    <name type="common">Common soapwort</name>
    <name type="synonym">Lychnis saponaria</name>
    <dbReference type="NCBI Taxonomy" id="3572"/>
    <lineage>
        <taxon>Eukaryota</taxon>
        <taxon>Viridiplantae</taxon>
        <taxon>Streptophyta</taxon>
        <taxon>Embryophyta</taxon>
        <taxon>Tracheophyta</taxon>
        <taxon>Spermatophyta</taxon>
        <taxon>Magnoliopsida</taxon>
        <taxon>eudicotyledons</taxon>
        <taxon>Gunneridae</taxon>
        <taxon>Pentapetalae</taxon>
        <taxon>Caryophyllales</taxon>
        <taxon>Caryophyllaceae</taxon>
        <taxon>Caryophylleae</taxon>
        <taxon>Saponaria</taxon>
    </lineage>
</organism>